<evidence type="ECO:0000259" key="3">
    <source>
        <dbReference type="Pfam" id="PF01370"/>
    </source>
</evidence>
<dbReference type="InterPro" id="IPR036291">
    <property type="entry name" value="NAD(P)-bd_dom_sf"/>
</dbReference>
<keyword evidence="5" id="KW-1185">Reference proteome</keyword>
<gene>
    <name evidence="4" type="ORF">HO173_005531</name>
</gene>
<dbReference type="GO" id="GO:0016616">
    <property type="term" value="F:oxidoreductase activity, acting on the CH-OH group of donors, NAD or NADP as acceptor"/>
    <property type="evidence" value="ECO:0007669"/>
    <property type="project" value="TreeGrafter"/>
</dbReference>
<dbReference type="Pfam" id="PF01370">
    <property type="entry name" value="Epimerase"/>
    <property type="match status" value="1"/>
</dbReference>
<protein>
    <recommendedName>
        <fullName evidence="3">NAD-dependent epimerase/dehydratase domain-containing protein</fullName>
    </recommendedName>
</protein>
<feature type="domain" description="NAD-dependent epimerase/dehydratase" evidence="3">
    <location>
        <begin position="19"/>
        <end position="192"/>
    </location>
</feature>
<evidence type="ECO:0000313" key="5">
    <source>
        <dbReference type="Proteomes" id="UP000578531"/>
    </source>
</evidence>
<dbReference type="InterPro" id="IPR001509">
    <property type="entry name" value="Epimerase_deHydtase"/>
</dbReference>
<dbReference type="GeneID" id="59287193"/>
<sequence>MALLSEPSHVHKQEHTCLHVADQLIQAGYRVRGTSRDTTKTAWITEMFDKRYGEGKFEAVVVKDMAESGAFDEACKGVSGVAHVIPTVVNGAVNAATSAAKQTSVKRFVYTSSSTAITAPRPNVEITISTENWNNEDVKAAWEPPPFEAKGAWSPYGASKTQAEQEMWKFVKEHEPGFVLNAVLPNTNMGEILSDKQPASTGGWVRSVYNRNLNAVKDVPPQWMVNVKDTARLHVAALLDPEVENERILAFAHPYNWNDVLAVLRKIHPDKNFPTDVEDEPRDLSKLNNSRGAALLKAFGRPGFTGLEETVRENTAGL</sequence>
<dbReference type="AlphaFoldDB" id="A0A8H6FWU5"/>
<keyword evidence="1" id="KW-0560">Oxidoreductase</keyword>
<evidence type="ECO:0000313" key="4">
    <source>
        <dbReference type="EMBL" id="KAF6236278.1"/>
    </source>
</evidence>
<organism evidence="4 5">
    <name type="scientific">Letharia columbiana</name>
    <dbReference type="NCBI Taxonomy" id="112416"/>
    <lineage>
        <taxon>Eukaryota</taxon>
        <taxon>Fungi</taxon>
        <taxon>Dikarya</taxon>
        <taxon>Ascomycota</taxon>
        <taxon>Pezizomycotina</taxon>
        <taxon>Lecanoromycetes</taxon>
        <taxon>OSLEUM clade</taxon>
        <taxon>Lecanoromycetidae</taxon>
        <taxon>Lecanorales</taxon>
        <taxon>Lecanorineae</taxon>
        <taxon>Parmeliaceae</taxon>
        <taxon>Letharia</taxon>
    </lineage>
</organism>
<dbReference type="Proteomes" id="UP000578531">
    <property type="component" value="Unassembled WGS sequence"/>
</dbReference>
<dbReference type="PANTHER" id="PTHR10366">
    <property type="entry name" value="NAD DEPENDENT EPIMERASE/DEHYDRATASE"/>
    <property type="match status" value="1"/>
</dbReference>
<dbReference type="PANTHER" id="PTHR10366:SF562">
    <property type="entry name" value="ALDEHYDE REDUCTASE II (AFU_ORTHOLOGUE AFUA_1G11360)"/>
    <property type="match status" value="1"/>
</dbReference>
<evidence type="ECO:0000256" key="2">
    <source>
        <dbReference type="ARBA" id="ARBA00023445"/>
    </source>
</evidence>
<dbReference type="SUPFAM" id="SSF51735">
    <property type="entry name" value="NAD(P)-binding Rossmann-fold domains"/>
    <property type="match status" value="1"/>
</dbReference>
<accession>A0A8H6FWU5</accession>
<dbReference type="InterPro" id="IPR050425">
    <property type="entry name" value="NAD(P)_dehydrat-like"/>
</dbReference>
<name>A0A8H6FWU5_9LECA</name>
<reference evidence="4 5" key="1">
    <citation type="journal article" date="2020" name="Genomics">
        <title>Complete, high-quality genomes from long-read metagenomic sequencing of two wolf lichen thalli reveals enigmatic genome architecture.</title>
        <authorList>
            <person name="McKenzie S.K."/>
            <person name="Walston R.F."/>
            <person name="Allen J.L."/>
        </authorList>
    </citation>
    <scope>NUCLEOTIDE SEQUENCE [LARGE SCALE GENOMIC DNA]</scope>
    <source>
        <strain evidence="4">WasteWater2</strain>
    </source>
</reference>
<comment type="similarity">
    <text evidence="2">Belongs to the NAD(P)-dependent epimerase/dehydratase family. Dihydroflavonol-4-reductase subfamily.</text>
</comment>
<dbReference type="OrthoDB" id="2735536at2759"/>
<comment type="caution">
    <text evidence="4">The sequence shown here is derived from an EMBL/GenBank/DDBJ whole genome shotgun (WGS) entry which is preliminary data.</text>
</comment>
<dbReference type="RefSeq" id="XP_037165628.1">
    <property type="nucleotide sequence ID" value="XM_037307446.1"/>
</dbReference>
<evidence type="ECO:0000256" key="1">
    <source>
        <dbReference type="ARBA" id="ARBA00023002"/>
    </source>
</evidence>
<dbReference type="Gene3D" id="3.40.50.720">
    <property type="entry name" value="NAD(P)-binding Rossmann-like Domain"/>
    <property type="match status" value="1"/>
</dbReference>
<proteinExistence type="inferred from homology"/>
<dbReference type="EMBL" id="JACCJC010000020">
    <property type="protein sequence ID" value="KAF6236278.1"/>
    <property type="molecule type" value="Genomic_DNA"/>
</dbReference>